<reference evidence="1" key="1">
    <citation type="submission" date="2023-10" db="EMBL/GenBank/DDBJ databases">
        <authorList>
            <person name="Rodriguez Cubillos JULIANA M."/>
            <person name="De Vega J."/>
        </authorList>
    </citation>
    <scope>NUCLEOTIDE SEQUENCE</scope>
</reference>
<proteinExistence type="predicted"/>
<keyword evidence="2" id="KW-1185">Reference proteome</keyword>
<evidence type="ECO:0000313" key="1">
    <source>
        <dbReference type="EMBL" id="CAJ2628339.1"/>
    </source>
</evidence>
<comment type="caution">
    <text evidence="1">The sequence shown here is derived from an EMBL/GenBank/DDBJ whole genome shotgun (WGS) entry which is preliminary data.</text>
</comment>
<organism evidence="1 2">
    <name type="scientific">Trifolium pratense</name>
    <name type="common">Red clover</name>
    <dbReference type="NCBI Taxonomy" id="57577"/>
    <lineage>
        <taxon>Eukaryota</taxon>
        <taxon>Viridiplantae</taxon>
        <taxon>Streptophyta</taxon>
        <taxon>Embryophyta</taxon>
        <taxon>Tracheophyta</taxon>
        <taxon>Spermatophyta</taxon>
        <taxon>Magnoliopsida</taxon>
        <taxon>eudicotyledons</taxon>
        <taxon>Gunneridae</taxon>
        <taxon>Pentapetalae</taxon>
        <taxon>rosids</taxon>
        <taxon>fabids</taxon>
        <taxon>Fabales</taxon>
        <taxon>Fabaceae</taxon>
        <taxon>Papilionoideae</taxon>
        <taxon>50 kb inversion clade</taxon>
        <taxon>NPAAA clade</taxon>
        <taxon>Hologalegina</taxon>
        <taxon>IRL clade</taxon>
        <taxon>Trifolieae</taxon>
        <taxon>Trifolium</taxon>
    </lineage>
</organism>
<name>A0ACB0I8B1_TRIPR</name>
<sequence length="237" mass="26884">MQATFVEGLESYVGHGKPAIFFPCVGSRSVAHEIAGCDFDGYIYWISKNPQLLQYFRQSDPWIERPAIRLSSCVIKSCELSHEQLEEELFKLCLKTRFQQSSTIRVAADSWMALTDRLLILRNDVTNEKEVQQVKINILKLSDLYYKALDAPKKGGRKKFDDAINIENGSKGITDIYNEVLAVYHVTYDNAIFKKDVGKCGFAWKVAGSVLVIFYAEKQNQKTLICSSSTLREIFGS</sequence>
<evidence type="ECO:0000313" key="2">
    <source>
        <dbReference type="Proteomes" id="UP001177021"/>
    </source>
</evidence>
<gene>
    <name evidence="1" type="ORF">MILVUS5_LOCUS599</name>
</gene>
<dbReference type="EMBL" id="CASHSV030000001">
    <property type="protein sequence ID" value="CAJ2628339.1"/>
    <property type="molecule type" value="Genomic_DNA"/>
</dbReference>
<protein>
    <submittedName>
        <fullName evidence="1">Uncharacterized protein</fullName>
    </submittedName>
</protein>
<dbReference type="Proteomes" id="UP001177021">
    <property type="component" value="Unassembled WGS sequence"/>
</dbReference>
<accession>A0ACB0I8B1</accession>